<evidence type="ECO:0000313" key="2">
    <source>
        <dbReference type="Proteomes" id="UP000204221"/>
    </source>
</evidence>
<evidence type="ECO:0000313" key="1">
    <source>
        <dbReference type="EMBL" id="ASO20715.1"/>
    </source>
</evidence>
<dbReference type="EC" id="2.1.1.-" evidence="1"/>
<dbReference type="EMBL" id="CP022521">
    <property type="protein sequence ID" value="ASO20715.1"/>
    <property type="molecule type" value="Genomic_DNA"/>
</dbReference>
<dbReference type="PANTHER" id="PTHR34203:SF13">
    <property type="entry name" value="EXPRESSED PROTEIN"/>
    <property type="match status" value="1"/>
</dbReference>
<dbReference type="InterPro" id="IPR052514">
    <property type="entry name" value="SAM-dependent_MTase"/>
</dbReference>
<reference evidence="1 2" key="1">
    <citation type="submission" date="2017-07" db="EMBL/GenBank/DDBJ databases">
        <title>Complete genome sequence of Actinoalloteichus hoggarensis DSM 45943, type strain of Actinoalloteichus hoggarensis.</title>
        <authorList>
            <person name="Ruckert C."/>
            <person name="Nouioui I."/>
            <person name="Willmese J."/>
            <person name="van Wezel G."/>
            <person name="Klenk H.-P."/>
            <person name="Kalinowski J."/>
            <person name="Zotchev S.B."/>
        </authorList>
    </citation>
    <scope>NUCLEOTIDE SEQUENCE [LARGE SCALE GENOMIC DNA]</scope>
    <source>
        <strain evidence="1 2">DSM 45943</strain>
    </source>
</reference>
<gene>
    <name evidence="1" type="primary">fkbM3</name>
    <name evidence="1" type="ORF">AHOG_15445</name>
</gene>
<dbReference type="OrthoDB" id="424472at2"/>
<protein>
    <submittedName>
        <fullName evidence="1">31-O-demethyl-FK506 methyltransferase FkbM</fullName>
        <ecNumber evidence="1">2.1.1.-</ecNumber>
    </submittedName>
</protein>
<keyword evidence="1" id="KW-0489">Methyltransferase</keyword>
<accession>A0A221W4D6</accession>
<keyword evidence="1" id="KW-0808">Transferase</keyword>
<dbReference type="GO" id="GO:0008168">
    <property type="term" value="F:methyltransferase activity"/>
    <property type="evidence" value="ECO:0007669"/>
    <property type="project" value="UniProtKB-KW"/>
</dbReference>
<dbReference type="Proteomes" id="UP000204221">
    <property type="component" value="Chromosome"/>
</dbReference>
<dbReference type="AlphaFoldDB" id="A0A221W4D6"/>
<dbReference type="KEGG" id="ahg:AHOG_15445"/>
<organism evidence="1 2">
    <name type="scientific">Actinoalloteichus hoggarensis</name>
    <dbReference type="NCBI Taxonomy" id="1470176"/>
    <lineage>
        <taxon>Bacteria</taxon>
        <taxon>Bacillati</taxon>
        <taxon>Actinomycetota</taxon>
        <taxon>Actinomycetes</taxon>
        <taxon>Pseudonocardiales</taxon>
        <taxon>Pseudonocardiaceae</taxon>
        <taxon>Actinoalloteichus</taxon>
    </lineage>
</organism>
<dbReference type="InterPro" id="IPR006342">
    <property type="entry name" value="FkbM_mtfrase"/>
</dbReference>
<dbReference type="InterPro" id="IPR029063">
    <property type="entry name" value="SAM-dependent_MTases_sf"/>
</dbReference>
<dbReference type="Pfam" id="PF05050">
    <property type="entry name" value="Methyltransf_21"/>
    <property type="match status" value="1"/>
</dbReference>
<dbReference type="GO" id="GO:0032259">
    <property type="term" value="P:methylation"/>
    <property type="evidence" value="ECO:0007669"/>
    <property type="project" value="UniProtKB-KW"/>
</dbReference>
<dbReference type="NCBIfam" id="TIGR01444">
    <property type="entry name" value="fkbM_fam"/>
    <property type="match status" value="1"/>
</dbReference>
<dbReference type="Gene3D" id="3.40.50.150">
    <property type="entry name" value="Vaccinia Virus protein VP39"/>
    <property type="match status" value="1"/>
</dbReference>
<keyword evidence="2" id="KW-1185">Reference proteome</keyword>
<dbReference type="SUPFAM" id="SSF53335">
    <property type="entry name" value="S-adenosyl-L-methionine-dependent methyltransferases"/>
    <property type="match status" value="1"/>
</dbReference>
<dbReference type="PANTHER" id="PTHR34203">
    <property type="entry name" value="METHYLTRANSFERASE, FKBM FAMILY PROTEIN"/>
    <property type="match status" value="1"/>
</dbReference>
<proteinExistence type="predicted"/>
<name>A0A221W4D6_9PSEU</name>
<sequence>MAELHFVRFTEELGVYTPSQHPEYGPHEAQYIYSEVFESRSYLKHPVSLPENPFVIDAGANIGIFALFLKRERPLAEILAFEPVPAIHEALTKNIELHGLDAVSAFPAGLGETDGDMRFTYYPALPSNSTGYPEDKALSRELIAGLMGASVAGQVYTGEEVTVGIARLSTVLARHGGTRPIDLLKIDVEGAELDVLRGIDDADWPRIRQVVAEVEDFHGRLAAFRALLAEKGFTVVDEAAEGLSGSKNHLVYAVRS</sequence>
<dbReference type="RefSeq" id="WP_093942006.1">
    <property type="nucleotide sequence ID" value="NZ_CP022521.1"/>
</dbReference>